<dbReference type="Pfam" id="PF03544">
    <property type="entry name" value="TonB_C"/>
    <property type="match status" value="1"/>
</dbReference>
<comment type="caution">
    <text evidence="12">The sequence shown here is derived from an EMBL/GenBank/DDBJ whole genome shotgun (WGS) entry which is preliminary data.</text>
</comment>
<gene>
    <name evidence="12" type="ORF">H8B15_18760</name>
</gene>
<accession>A0ABR7MQI8</accession>
<dbReference type="Proteomes" id="UP000622017">
    <property type="component" value="Unassembled WGS sequence"/>
</dbReference>
<protein>
    <submittedName>
        <fullName evidence="12">TonB family protein</fullName>
    </submittedName>
</protein>
<keyword evidence="7" id="KW-0653">Protein transport</keyword>
<dbReference type="SUPFAM" id="SSF74653">
    <property type="entry name" value="TolA/TonB C-terminal domain"/>
    <property type="match status" value="1"/>
</dbReference>
<dbReference type="NCBIfam" id="TIGR01352">
    <property type="entry name" value="tonB_Cterm"/>
    <property type="match status" value="1"/>
</dbReference>
<name>A0ABR7MQI8_9BACT</name>
<dbReference type="PROSITE" id="PS51257">
    <property type="entry name" value="PROKAR_LIPOPROTEIN"/>
    <property type="match status" value="1"/>
</dbReference>
<dbReference type="PANTHER" id="PTHR33446">
    <property type="entry name" value="PROTEIN TONB-RELATED"/>
    <property type="match status" value="1"/>
</dbReference>
<evidence type="ECO:0000313" key="12">
    <source>
        <dbReference type="EMBL" id="MBC6612970.1"/>
    </source>
</evidence>
<evidence type="ECO:0000256" key="10">
    <source>
        <dbReference type="SAM" id="SignalP"/>
    </source>
</evidence>
<evidence type="ECO:0000256" key="2">
    <source>
        <dbReference type="ARBA" id="ARBA00006555"/>
    </source>
</evidence>
<dbReference type="RefSeq" id="WP_187321186.1">
    <property type="nucleotide sequence ID" value="NZ_JACSCY010000020.1"/>
</dbReference>
<evidence type="ECO:0000256" key="8">
    <source>
        <dbReference type="ARBA" id="ARBA00022989"/>
    </source>
</evidence>
<evidence type="ECO:0000256" key="4">
    <source>
        <dbReference type="ARBA" id="ARBA00022475"/>
    </source>
</evidence>
<feature type="signal peptide" evidence="10">
    <location>
        <begin position="1"/>
        <end position="22"/>
    </location>
</feature>
<evidence type="ECO:0000256" key="1">
    <source>
        <dbReference type="ARBA" id="ARBA00004383"/>
    </source>
</evidence>
<evidence type="ECO:0000313" key="13">
    <source>
        <dbReference type="Proteomes" id="UP000622017"/>
    </source>
</evidence>
<keyword evidence="10" id="KW-0732">Signal</keyword>
<dbReference type="InterPro" id="IPR006260">
    <property type="entry name" value="TonB/TolA_C"/>
</dbReference>
<evidence type="ECO:0000256" key="9">
    <source>
        <dbReference type="ARBA" id="ARBA00023136"/>
    </source>
</evidence>
<keyword evidence="6" id="KW-0812">Transmembrane</keyword>
<keyword evidence="9" id="KW-0472">Membrane</keyword>
<keyword evidence="8" id="KW-1133">Transmembrane helix</keyword>
<dbReference type="EMBL" id="JACSCY010000020">
    <property type="protein sequence ID" value="MBC6612970.1"/>
    <property type="molecule type" value="Genomic_DNA"/>
</dbReference>
<dbReference type="PANTHER" id="PTHR33446:SF2">
    <property type="entry name" value="PROTEIN TONB"/>
    <property type="match status" value="1"/>
</dbReference>
<evidence type="ECO:0000256" key="7">
    <source>
        <dbReference type="ARBA" id="ARBA00022927"/>
    </source>
</evidence>
<organism evidence="12 13">
    <name type="scientific">Hymenobacter citatus</name>
    <dbReference type="NCBI Taxonomy" id="2763506"/>
    <lineage>
        <taxon>Bacteria</taxon>
        <taxon>Pseudomonadati</taxon>
        <taxon>Bacteroidota</taxon>
        <taxon>Cytophagia</taxon>
        <taxon>Cytophagales</taxon>
        <taxon>Hymenobacteraceae</taxon>
        <taxon>Hymenobacter</taxon>
    </lineage>
</organism>
<keyword evidence="5" id="KW-0997">Cell inner membrane</keyword>
<comment type="similarity">
    <text evidence="2">Belongs to the TonB family.</text>
</comment>
<evidence type="ECO:0000256" key="3">
    <source>
        <dbReference type="ARBA" id="ARBA00022448"/>
    </source>
</evidence>
<proteinExistence type="inferred from homology"/>
<evidence type="ECO:0000259" key="11">
    <source>
        <dbReference type="PROSITE" id="PS52015"/>
    </source>
</evidence>
<sequence length="480" mass="51543">MPTLRLLLLSGLASFLFYSCQSDTPAQTEVAGAETELPVDTLPAPTPRRPDTLTWHRVERPTQANAPLIRPGAGRRAIAPRDTAAPPPAEARLYDLTLKASEYHKIDPTQLAEVRGREGTVVRIPAGTLVDARREPATGPVFVELKECYGLADVLLSNIVSETTDDQLLIPGGAVLVRATGNGQFLRIAAGRAVQVELPASARSGMPLYYGLSGRRQPVRWVVAGSETVVDDQIYNEAHPMPVYESGPATLNKLVRYPTAAAGSHTQGTVYVSAVIDEAGRVLTPKVLRGLGSSFDAEALRVLRQSSGRWTPGQREGRFVKVKILVPIRFTLPEAPDLLADTDSTIVSAPAPSVAAAEAPATDRQAFRVGQLGWIAAARPRPAAEAVTTLTAAVEPDTHTSVRLVLHDAATIVLGQPTETGYDFVDVPANKKAVLLGIRYMSGTPYVAVREITTGRHSSEPLSFRETTLAELEQLVQELE</sequence>
<feature type="domain" description="TonB C-terminal" evidence="11">
    <location>
        <begin position="242"/>
        <end position="339"/>
    </location>
</feature>
<keyword evidence="3" id="KW-0813">Transport</keyword>
<evidence type="ECO:0000256" key="5">
    <source>
        <dbReference type="ARBA" id="ARBA00022519"/>
    </source>
</evidence>
<dbReference type="InterPro" id="IPR051045">
    <property type="entry name" value="TonB-dependent_transducer"/>
</dbReference>
<dbReference type="InterPro" id="IPR037682">
    <property type="entry name" value="TonB_C"/>
</dbReference>
<comment type="subcellular location">
    <subcellularLocation>
        <location evidence="1">Cell inner membrane</location>
        <topology evidence="1">Single-pass membrane protein</topology>
        <orientation evidence="1">Periplasmic side</orientation>
    </subcellularLocation>
</comment>
<feature type="chain" id="PRO_5045203686" evidence="10">
    <location>
        <begin position="23"/>
        <end position="480"/>
    </location>
</feature>
<keyword evidence="13" id="KW-1185">Reference proteome</keyword>
<dbReference type="PROSITE" id="PS52015">
    <property type="entry name" value="TONB_CTD"/>
    <property type="match status" value="1"/>
</dbReference>
<keyword evidence="4" id="KW-1003">Cell membrane</keyword>
<evidence type="ECO:0000256" key="6">
    <source>
        <dbReference type="ARBA" id="ARBA00022692"/>
    </source>
</evidence>
<dbReference type="Gene3D" id="3.30.1150.10">
    <property type="match status" value="1"/>
</dbReference>
<reference evidence="12 13" key="1">
    <citation type="submission" date="2020-08" db="EMBL/GenBank/DDBJ databases">
        <title>Hymenobacter sp.</title>
        <authorList>
            <person name="Kim M.K."/>
        </authorList>
    </citation>
    <scope>NUCLEOTIDE SEQUENCE [LARGE SCALE GENOMIC DNA]</scope>
    <source>
        <strain evidence="12 13">BT507</strain>
    </source>
</reference>